<dbReference type="Gene3D" id="3.30.40.10">
    <property type="entry name" value="Zinc/RING finger domain, C3HC4 (zinc finger)"/>
    <property type="match status" value="1"/>
</dbReference>
<dbReference type="InterPro" id="IPR001841">
    <property type="entry name" value="Znf_RING"/>
</dbReference>
<sequence length="595" mass="68688">MSASSINAKPDQIMNWSYIRKNYAWENKMIELTQSNPDMSNGEKIAILDATCLKTGEIKLLQQNKRYRLGLRPSVIQSILSNKKKYETYSKDEQSVSVSASTHVINMSKKVDEKADEEKFIAQQIAKITELEQHDKKNKVVEKKDKPIEKKDKVVEKKDKPVEKKDDTIDVYKKIVDDNMNCDICFELMLDAVLLTCCGNSMCKQCSLKMKRCSSCNSTNFKTVKNIAISRIIDNIIANSQDKTKDTKLHITVNVNNNAKFKVAIVKSTTFMDVANHIRQTIHMQEADSIRLQYRGYYLDKNKNVVATLTEISKTPIENITIEAVLYHDASNQLLITDSYGGSLYIDIRQDETFKSLLQQISDKKIGTAPFVVNYYDRICMLSIEDLIQVNTECDKSGQKLYTLQDCIGGHLSIEQNHHGQKIYYFGRLDMTNRPEPYYIYTPHKLDKVTVIHDGHDYTVDIDDSTTVRQVTEKIKTMLNRYIYLTHRGIQLENSVTILFFETIRRDPYLHVAHDVVGKFQILGKDGYSTMHGIWVTCATTINYIRHYFSLNRAVPHRYYRIRCVHKYLDPDMTLGDYGIEDCRTLDVSIGMYSW</sequence>
<protein>
    <recommendedName>
        <fullName evidence="2">RING-type domain-containing protein</fullName>
    </recommendedName>
</protein>
<keyword evidence="1" id="KW-0479">Metal-binding</keyword>
<organism evidence="3">
    <name type="scientific">Faunusvirus sp</name>
    <dbReference type="NCBI Taxonomy" id="2487766"/>
    <lineage>
        <taxon>Viruses</taxon>
        <taxon>Varidnaviria</taxon>
        <taxon>Bamfordvirae</taxon>
        <taxon>Nucleocytoviricota</taxon>
        <taxon>Megaviricetes</taxon>
        <taxon>Imitervirales</taxon>
        <taxon>Mimiviridae</taxon>
    </lineage>
</organism>
<dbReference type="SUPFAM" id="SSF54236">
    <property type="entry name" value="Ubiquitin-like"/>
    <property type="match status" value="2"/>
</dbReference>
<dbReference type="InterPro" id="IPR013083">
    <property type="entry name" value="Znf_RING/FYVE/PHD"/>
</dbReference>
<reference evidence="3" key="1">
    <citation type="submission" date="2018-10" db="EMBL/GenBank/DDBJ databases">
        <title>Hidden diversity of soil giant viruses.</title>
        <authorList>
            <person name="Schulz F."/>
            <person name="Alteio L."/>
            <person name="Goudeau D."/>
            <person name="Ryan E.M."/>
            <person name="Malmstrom R.R."/>
            <person name="Blanchard J."/>
            <person name="Woyke T."/>
        </authorList>
    </citation>
    <scope>NUCLEOTIDE SEQUENCE</scope>
    <source>
        <strain evidence="3">FNV1</strain>
    </source>
</reference>
<proteinExistence type="predicted"/>
<name>A0A3G5A131_9VIRU</name>
<evidence type="ECO:0000313" key="3">
    <source>
        <dbReference type="EMBL" id="AYV79199.1"/>
    </source>
</evidence>
<evidence type="ECO:0000256" key="1">
    <source>
        <dbReference type="PROSITE-ProRule" id="PRU00175"/>
    </source>
</evidence>
<accession>A0A3G5A131</accession>
<dbReference type="GO" id="GO:0008270">
    <property type="term" value="F:zinc ion binding"/>
    <property type="evidence" value="ECO:0007669"/>
    <property type="project" value="UniProtKB-KW"/>
</dbReference>
<dbReference type="SUPFAM" id="SSF57850">
    <property type="entry name" value="RING/U-box"/>
    <property type="match status" value="1"/>
</dbReference>
<keyword evidence="1" id="KW-0862">Zinc</keyword>
<dbReference type="PROSITE" id="PS50089">
    <property type="entry name" value="ZF_RING_2"/>
    <property type="match status" value="1"/>
</dbReference>
<gene>
    <name evidence="3" type="ORF">Faunusvirus5_8</name>
</gene>
<keyword evidence="1" id="KW-0863">Zinc-finger</keyword>
<feature type="domain" description="RING-type" evidence="2">
    <location>
        <begin position="182"/>
        <end position="217"/>
    </location>
</feature>
<dbReference type="InterPro" id="IPR029071">
    <property type="entry name" value="Ubiquitin-like_domsf"/>
</dbReference>
<dbReference type="EMBL" id="MK072136">
    <property type="protein sequence ID" value="AYV79199.1"/>
    <property type="molecule type" value="Genomic_DNA"/>
</dbReference>
<evidence type="ECO:0000259" key="2">
    <source>
        <dbReference type="PROSITE" id="PS50089"/>
    </source>
</evidence>